<proteinExistence type="predicted"/>
<accession>A0A074WEP5</accession>
<dbReference type="RefSeq" id="XP_013422557.1">
    <property type="nucleotide sequence ID" value="XM_013567103.1"/>
</dbReference>
<reference evidence="1 2" key="1">
    <citation type="journal article" date="2014" name="BMC Genomics">
        <title>Genome sequencing of four Aureobasidium pullulans varieties: biotechnological potential, stress tolerance, and description of new species.</title>
        <authorList>
            <person name="Gostin Ar C."/>
            <person name="Ohm R.A."/>
            <person name="Kogej T."/>
            <person name="Sonjak S."/>
            <person name="Turk M."/>
            <person name="Zajc J."/>
            <person name="Zalar P."/>
            <person name="Grube M."/>
            <person name="Sun H."/>
            <person name="Han J."/>
            <person name="Sharma A."/>
            <person name="Chiniquy J."/>
            <person name="Ngan C.Y."/>
            <person name="Lipzen A."/>
            <person name="Barry K."/>
            <person name="Grigoriev I.V."/>
            <person name="Gunde-Cimerman N."/>
        </authorList>
    </citation>
    <scope>NUCLEOTIDE SEQUENCE [LARGE SCALE GENOMIC DNA]</scope>
    <source>
        <strain evidence="1 2">CBS 147.97</strain>
    </source>
</reference>
<organism evidence="1 2">
    <name type="scientific">Aureobasidium namibiae CBS 147.97</name>
    <dbReference type="NCBI Taxonomy" id="1043004"/>
    <lineage>
        <taxon>Eukaryota</taxon>
        <taxon>Fungi</taxon>
        <taxon>Dikarya</taxon>
        <taxon>Ascomycota</taxon>
        <taxon>Pezizomycotina</taxon>
        <taxon>Dothideomycetes</taxon>
        <taxon>Dothideomycetidae</taxon>
        <taxon>Dothideales</taxon>
        <taxon>Saccotheciaceae</taxon>
        <taxon>Aureobasidium</taxon>
    </lineage>
</organism>
<dbReference type="Pfam" id="PF21858">
    <property type="entry name" value="DUF6914"/>
    <property type="match status" value="1"/>
</dbReference>
<keyword evidence="2" id="KW-1185">Reference proteome</keyword>
<dbReference type="AlphaFoldDB" id="A0A074WEP5"/>
<dbReference type="OrthoDB" id="2679825at2759"/>
<dbReference type="Proteomes" id="UP000027730">
    <property type="component" value="Unassembled WGS sequence"/>
</dbReference>
<evidence type="ECO:0000313" key="2">
    <source>
        <dbReference type="Proteomes" id="UP000027730"/>
    </source>
</evidence>
<dbReference type="InterPro" id="IPR054208">
    <property type="entry name" value="DUF6914"/>
</dbReference>
<dbReference type="GeneID" id="25417727"/>
<dbReference type="HOGENOM" id="CLU_095770_2_0_1"/>
<evidence type="ECO:0000313" key="1">
    <source>
        <dbReference type="EMBL" id="KEQ68362.1"/>
    </source>
</evidence>
<sequence length="173" mass="19431">MPSGKPRLYAALYPSGATRGDEIRYHWALLVGPKNESSKTVPGMRHHATNPPFEGWKYEKKSIEDVRSTVNLLGRILIAKVEDLDRLNMILERVPVVQDDPNWRCTSWMASALEAIAKDGKAVGTSELDWTKIQEVGRSYVGAKTAAGRYMHLELLDGPRPSWDLLENKEMVA</sequence>
<protein>
    <submittedName>
        <fullName evidence="1">Uncharacterized protein</fullName>
    </submittedName>
</protein>
<name>A0A074WEP5_9PEZI</name>
<dbReference type="EMBL" id="KL584731">
    <property type="protein sequence ID" value="KEQ68362.1"/>
    <property type="molecule type" value="Genomic_DNA"/>
</dbReference>
<gene>
    <name evidence="1" type="ORF">M436DRAFT_86485</name>
</gene>